<comment type="caution">
    <text evidence="1">The sequence shown here is derived from an EMBL/GenBank/DDBJ whole genome shotgun (WGS) entry which is preliminary data.</text>
</comment>
<name>A0A9N9AHY7_9GLOM</name>
<gene>
    <name evidence="1" type="ORF">CPELLU_LOCUS3839</name>
</gene>
<dbReference type="OrthoDB" id="2433406at2759"/>
<proteinExistence type="predicted"/>
<dbReference type="AlphaFoldDB" id="A0A9N9AHY7"/>
<dbReference type="Proteomes" id="UP000789759">
    <property type="component" value="Unassembled WGS sequence"/>
</dbReference>
<dbReference type="EMBL" id="CAJVQA010001919">
    <property type="protein sequence ID" value="CAG8530918.1"/>
    <property type="molecule type" value="Genomic_DNA"/>
</dbReference>
<accession>A0A9N9AHY7</accession>
<evidence type="ECO:0000313" key="1">
    <source>
        <dbReference type="EMBL" id="CAG8530918.1"/>
    </source>
</evidence>
<reference evidence="1" key="1">
    <citation type="submission" date="2021-06" db="EMBL/GenBank/DDBJ databases">
        <authorList>
            <person name="Kallberg Y."/>
            <person name="Tangrot J."/>
            <person name="Rosling A."/>
        </authorList>
    </citation>
    <scope>NUCLEOTIDE SEQUENCE</scope>
    <source>
        <strain evidence="1">FL966</strain>
    </source>
</reference>
<protein>
    <submittedName>
        <fullName evidence="1">6802_t:CDS:1</fullName>
    </submittedName>
</protein>
<feature type="non-terminal residue" evidence="1">
    <location>
        <position position="1"/>
    </location>
</feature>
<evidence type="ECO:0000313" key="2">
    <source>
        <dbReference type="Proteomes" id="UP000789759"/>
    </source>
</evidence>
<sequence>KKIIKRALNELKNYLTIFNRTIAKKFGISETTLKHAIKNKGPLNYPEFAKVLTDYEKQQLVSYCLNMQKLDFGLTRSGINHYVIEIINKSKKQHSFNKSELSKL</sequence>
<keyword evidence="2" id="KW-1185">Reference proteome</keyword>
<organism evidence="1 2">
    <name type="scientific">Cetraspora pellucida</name>
    <dbReference type="NCBI Taxonomy" id="1433469"/>
    <lineage>
        <taxon>Eukaryota</taxon>
        <taxon>Fungi</taxon>
        <taxon>Fungi incertae sedis</taxon>
        <taxon>Mucoromycota</taxon>
        <taxon>Glomeromycotina</taxon>
        <taxon>Glomeromycetes</taxon>
        <taxon>Diversisporales</taxon>
        <taxon>Gigasporaceae</taxon>
        <taxon>Cetraspora</taxon>
    </lineage>
</organism>